<organism evidence="11 12">
    <name type="scientific">Penicillium angulare</name>
    <dbReference type="NCBI Taxonomy" id="116970"/>
    <lineage>
        <taxon>Eukaryota</taxon>
        <taxon>Fungi</taxon>
        <taxon>Dikarya</taxon>
        <taxon>Ascomycota</taxon>
        <taxon>Pezizomycotina</taxon>
        <taxon>Eurotiomycetes</taxon>
        <taxon>Eurotiomycetidae</taxon>
        <taxon>Eurotiales</taxon>
        <taxon>Aspergillaceae</taxon>
        <taxon>Penicillium</taxon>
    </lineage>
</organism>
<comment type="caution">
    <text evidence="11">The sequence shown here is derived from an EMBL/GenBank/DDBJ whole genome shotgun (WGS) entry which is preliminary data.</text>
</comment>
<keyword evidence="8 10" id="KW-0406">Ion transport</keyword>
<evidence type="ECO:0000256" key="6">
    <source>
        <dbReference type="ARBA" id="ARBA00022946"/>
    </source>
</evidence>
<evidence type="ECO:0000256" key="2">
    <source>
        <dbReference type="ARBA" id="ARBA00009765"/>
    </source>
</evidence>
<evidence type="ECO:0000256" key="10">
    <source>
        <dbReference type="RuleBase" id="RU366042"/>
    </source>
</evidence>
<keyword evidence="6" id="KW-0809">Transit peptide</keyword>
<keyword evidence="3 10" id="KW-0813">Transport</keyword>
<keyword evidence="7 10" id="KW-1133">Transmembrane helix</keyword>
<evidence type="ECO:0000256" key="7">
    <source>
        <dbReference type="ARBA" id="ARBA00022989"/>
    </source>
</evidence>
<accession>A0A9W9FB13</accession>
<protein>
    <recommendedName>
        <fullName evidence="10">Magnesium transporter</fullName>
    </recommendedName>
</protein>
<evidence type="ECO:0000256" key="8">
    <source>
        <dbReference type="ARBA" id="ARBA00023065"/>
    </source>
</evidence>
<dbReference type="Gene3D" id="2.40.128.330">
    <property type="match status" value="1"/>
</dbReference>
<dbReference type="GO" id="GO:0015095">
    <property type="term" value="F:magnesium ion transmembrane transporter activity"/>
    <property type="evidence" value="ECO:0007669"/>
    <property type="project" value="TreeGrafter"/>
</dbReference>
<keyword evidence="5 10" id="KW-0460">Magnesium</keyword>
<evidence type="ECO:0000256" key="1">
    <source>
        <dbReference type="ARBA" id="ARBA00004141"/>
    </source>
</evidence>
<dbReference type="PANTHER" id="PTHR13890">
    <property type="entry name" value="RNA SPLICING PROTEIN MRS2, MITOCHONDRIAL"/>
    <property type="match status" value="1"/>
</dbReference>
<dbReference type="InterPro" id="IPR039204">
    <property type="entry name" value="MRS2-like"/>
</dbReference>
<evidence type="ECO:0000256" key="3">
    <source>
        <dbReference type="ARBA" id="ARBA00022448"/>
    </source>
</evidence>
<dbReference type="Proteomes" id="UP001149165">
    <property type="component" value="Unassembled WGS sequence"/>
</dbReference>
<comment type="subcellular location">
    <subcellularLocation>
        <location evidence="1">Membrane</location>
        <topology evidence="1">Multi-pass membrane protein</topology>
    </subcellularLocation>
    <subcellularLocation>
        <location evidence="10">Mitochondrion inner membrane</location>
        <topology evidence="10">Multi-pass membrane protein</topology>
    </subcellularLocation>
</comment>
<sequence length="386" mass="43563">MENSNLDKRPYIHNRGIATSTQRFCPKHDIRSPDEIDRQTAFKQQVFDQSIALSRSRMNDSTELRCSLFVPGKSTKFEETRLTKAEVAQVYGVDGRELRNADLKSQGIPHILVRPATIFISIFSLRLLVQSDRVLLFLPDSETDGVRMEDVFEHNLQSKIRAEQGSGFTPTLPFELRVLDAALASVTAILEAEHLILQGEVENRLRVSAKEDLAHLTLVELLERGKRVATIEQRARQFRSALQELLNNDEDLALMYLSDRQAGKPHAIADHQEVEYLLEAYYKNADAIAEAAGALVGEVNRTARATESMLDVRRNQIMVFEAQLEIWMLGLATSTFVAGLIGMNVVNYMEETPFAFAWLVSGCAVATLLIARFGMLKLKKFRKMHL</sequence>
<gene>
    <name evidence="11" type="ORF">N7456_007626</name>
</gene>
<dbReference type="EMBL" id="JAPQKH010000005">
    <property type="protein sequence ID" value="KAJ5096905.1"/>
    <property type="molecule type" value="Genomic_DNA"/>
</dbReference>
<reference evidence="11" key="2">
    <citation type="journal article" date="2023" name="IMA Fungus">
        <title>Comparative genomic study of the Penicillium genus elucidates a diverse pangenome and 15 lateral gene transfer events.</title>
        <authorList>
            <person name="Petersen C."/>
            <person name="Sorensen T."/>
            <person name="Nielsen M.R."/>
            <person name="Sondergaard T.E."/>
            <person name="Sorensen J.L."/>
            <person name="Fitzpatrick D.A."/>
            <person name="Frisvad J.C."/>
            <person name="Nielsen K.L."/>
        </authorList>
    </citation>
    <scope>NUCLEOTIDE SEQUENCE</scope>
    <source>
        <strain evidence="11">IBT 30069</strain>
    </source>
</reference>
<dbReference type="Pfam" id="PF22099">
    <property type="entry name" value="MRS2-like"/>
    <property type="match status" value="1"/>
</dbReference>
<dbReference type="PANTHER" id="PTHR13890:SF0">
    <property type="entry name" value="MAGNESIUM TRANSPORTER MRS2 HOMOLOG, MITOCHONDRIAL"/>
    <property type="match status" value="1"/>
</dbReference>
<dbReference type="GO" id="GO:0045016">
    <property type="term" value="P:mitochondrial magnesium ion transmembrane transport"/>
    <property type="evidence" value="ECO:0007669"/>
    <property type="project" value="TreeGrafter"/>
</dbReference>
<evidence type="ECO:0000256" key="5">
    <source>
        <dbReference type="ARBA" id="ARBA00022842"/>
    </source>
</evidence>
<reference evidence="11" key="1">
    <citation type="submission" date="2022-11" db="EMBL/GenBank/DDBJ databases">
        <authorList>
            <person name="Petersen C."/>
        </authorList>
    </citation>
    <scope>NUCLEOTIDE SEQUENCE</scope>
    <source>
        <strain evidence="11">IBT 30069</strain>
    </source>
</reference>
<name>A0A9W9FB13_9EURO</name>
<evidence type="ECO:0000256" key="9">
    <source>
        <dbReference type="ARBA" id="ARBA00023136"/>
    </source>
</evidence>
<dbReference type="Gene3D" id="1.20.58.340">
    <property type="entry name" value="Magnesium transport protein CorA, transmembrane region"/>
    <property type="match status" value="1"/>
</dbReference>
<keyword evidence="9 10" id="KW-0472">Membrane</keyword>
<proteinExistence type="inferred from homology"/>
<keyword evidence="12" id="KW-1185">Reference proteome</keyword>
<keyword evidence="10" id="KW-0999">Mitochondrion inner membrane</keyword>
<comment type="similarity">
    <text evidence="2 10">Belongs to the CorA metal ion transporter (MIT) (TC 1.A.35) family.</text>
</comment>
<evidence type="ECO:0000313" key="12">
    <source>
        <dbReference type="Proteomes" id="UP001149165"/>
    </source>
</evidence>
<keyword evidence="10" id="KW-0496">Mitochondrion</keyword>
<keyword evidence="4 10" id="KW-0812">Transmembrane</keyword>
<dbReference type="OrthoDB" id="10251508at2759"/>
<dbReference type="AlphaFoldDB" id="A0A9W9FB13"/>
<dbReference type="GO" id="GO:0005743">
    <property type="term" value="C:mitochondrial inner membrane"/>
    <property type="evidence" value="ECO:0007669"/>
    <property type="project" value="UniProtKB-SubCell"/>
</dbReference>
<feature type="transmembrane region" description="Helical" evidence="10">
    <location>
        <begin position="326"/>
        <end position="349"/>
    </location>
</feature>
<feature type="transmembrane region" description="Helical" evidence="10">
    <location>
        <begin position="355"/>
        <end position="375"/>
    </location>
</feature>
<evidence type="ECO:0000313" key="11">
    <source>
        <dbReference type="EMBL" id="KAJ5096905.1"/>
    </source>
</evidence>
<dbReference type="CDD" id="cd12823">
    <property type="entry name" value="Mrs2_Mfm1p-like"/>
    <property type="match status" value="1"/>
</dbReference>
<evidence type="ECO:0000256" key="4">
    <source>
        <dbReference type="ARBA" id="ARBA00022692"/>
    </source>
</evidence>